<proteinExistence type="predicted"/>
<feature type="domain" description="Reverse transcriptase" evidence="1">
    <location>
        <begin position="185"/>
        <end position="407"/>
    </location>
</feature>
<evidence type="ECO:0000259" key="1">
    <source>
        <dbReference type="PROSITE" id="PS50878"/>
    </source>
</evidence>
<dbReference type="Proteomes" id="UP000198287">
    <property type="component" value="Unassembled WGS sequence"/>
</dbReference>
<reference evidence="2 3" key="1">
    <citation type="submission" date="2015-12" db="EMBL/GenBank/DDBJ databases">
        <title>The genome of Folsomia candida.</title>
        <authorList>
            <person name="Faddeeva A."/>
            <person name="Derks M.F."/>
            <person name="Anvar Y."/>
            <person name="Smit S."/>
            <person name="Van Straalen N."/>
            <person name="Roelofs D."/>
        </authorList>
    </citation>
    <scope>NUCLEOTIDE SEQUENCE [LARGE SCALE GENOMIC DNA]</scope>
    <source>
        <strain evidence="2 3">VU population</strain>
        <tissue evidence="2">Whole body</tissue>
    </source>
</reference>
<keyword evidence="2" id="KW-0808">Transferase</keyword>
<sequence>MAAAEECNLTKTTRNVISKPWFDKACVDSRLRIKQIYKKALNEGWTDNMREHYKEEKNTFRSICRLKRAEYDTNFQHQLNNCKMSSDFWQAVKRYRAKPSLPNKVSKETWLNFYKNIMPTRALSHTLYEGNEVPEVECEISEGELLSALKKLKNNKSPGHDSITNEFLKGLENEGREALQNMFNDILQSESIPDPWAKSVTVMIYKKGCPNDPANYRPIALLNTMLKLFTNILQERLTVWAEKRNILPESQAGFRKNRSCEEQIFCLKTAIQKSLSKKKGKMFALFIDFERAFPSIPHEKLWSKLSSLGFPSKIIRLLKNLYDKSSTVIRSEHGNSPEIQVTLGLLQDDMIVMASSQRDLQRKIDILRKYFLNLDLKVNLAKTKKGVVAKAAVDSKRKGIAALGSIWNVIFAGKIGSLSSKLRLFNSISASCSLYAAHIWSLRYINKLEEVQAYFIKRMLGIEKCTPNYLLRLESGVPSMLFRVIKQALCFWVRVMDIDPSRHAKQCLTALIKDWENNPTRNTYNWVGQLNHILQPFGFNNFVQQQDSAVTRHALCIIIGTLGALAHAEPEPGLGALTGVGAIGKFLGAGNVVHGVAEFVSGIRNLLGKPHEFAKKQDFRDDEIQKGLLQYLVVSSFQAEELVKAIQQLNGSIEKLGKIVAKMEDDENSSDTKNFYALGGIIGVISMNILKNSDKLKLKLLWIAEAVAKSDERVLVLIMTDGEENSSKKATSSSVKAMIRKKESLGTWTFAYIGENPDGWASQMGQSKHNVIVYDLQNQGSNMEKASNAVAKFR</sequence>
<keyword evidence="3" id="KW-1185">Reference proteome</keyword>
<dbReference type="SUPFAM" id="SSF56672">
    <property type="entry name" value="DNA/RNA polymerases"/>
    <property type="match status" value="1"/>
</dbReference>
<dbReference type="OrthoDB" id="6495157at2759"/>
<comment type="caution">
    <text evidence="2">The sequence shown here is derived from an EMBL/GenBank/DDBJ whole genome shotgun (WGS) entry which is preliminary data.</text>
</comment>
<keyword evidence="2" id="KW-0548">Nucleotidyltransferase</keyword>
<dbReference type="Pfam" id="PF00078">
    <property type="entry name" value="RVT_1"/>
    <property type="match status" value="1"/>
</dbReference>
<accession>A0A226EBV9</accession>
<gene>
    <name evidence="2" type="ORF">Fcan01_11398</name>
</gene>
<keyword evidence="2" id="KW-0695">RNA-directed DNA polymerase</keyword>
<dbReference type="EMBL" id="LNIX01000005">
    <property type="protein sequence ID" value="OXA54909.1"/>
    <property type="molecule type" value="Genomic_DNA"/>
</dbReference>
<dbReference type="CDD" id="cd01650">
    <property type="entry name" value="RT_nLTR_like"/>
    <property type="match status" value="1"/>
</dbReference>
<name>A0A226EBV9_FOLCA</name>
<dbReference type="InterPro" id="IPR000477">
    <property type="entry name" value="RT_dom"/>
</dbReference>
<protein>
    <submittedName>
        <fullName evidence="2">Putative RNA-directed DNA polymerase from transposon X-element</fullName>
    </submittedName>
</protein>
<dbReference type="InterPro" id="IPR043502">
    <property type="entry name" value="DNA/RNA_pol_sf"/>
</dbReference>
<dbReference type="GO" id="GO:0003964">
    <property type="term" value="F:RNA-directed DNA polymerase activity"/>
    <property type="evidence" value="ECO:0007669"/>
    <property type="project" value="UniProtKB-KW"/>
</dbReference>
<dbReference type="PROSITE" id="PS50878">
    <property type="entry name" value="RT_POL"/>
    <property type="match status" value="1"/>
</dbReference>
<evidence type="ECO:0000313" key="3">
    <source>
        <dbReference type="Proteomes" id="UP000198287"/>
    </source>
</evidence>
<evidence type="ECO:0000313" key="2">
    <source>
        <dbReference type="EMBL" id="OXA54909.1"/>
    </source>
</evidence>
<dbReference type="PANTHER" id="PTHR19446">
    <property type="entry name" value="REVERSE TRANSCRIPTASES"/>
    <property type="match status" value="1"/>
</dbReference>
<organism evidence="2 3">
    <name type="scientific">Folsomia candida</name>
    <name type="common">Springtail</name>
    <dbReference type="NCBI Taxonomy" id="158441"/>
    <lineage>
        <taxon>Eukaryota</taxon>
        <taxon>Metazoa</taxon>
        <taxon>Ecdysozoa</taxon>
        <taxon>Arthropoda</taxon>
        <taxon>Hexapoda</taxon>
        <taxon>Collembola</taxon>
        <taxon>Entomobryomorpha</taxon>
        <taxon>Isotomoidea</taxon>
        <taxon>Isotomidae</taxon>
        <taxon>Proisotominae</taxon>
        <taxon>Folsomia</taxon>
    </lineage>
</organism>
<dbReference type="AlphaFoldDB" id="A0A226EBV9"/>